<protein>
    <submittedName>
        <fullName evidence="1">Uncharacterized protein</fullName>
    </submittedName>
</protein>
<name>A0AA37IFM3_9BURK</name>
<dbReference type="RefSeq" id="WP_238215921.1">
    <property type="nucleotide sequence ID" value="NZ_BPUS01000018.1"/>
</dbReference>
<organism evidence="1 2">
    <name type="scientific">Caballeronia novacaledonica</name>
    <dbReference type="NCBI Taxonomy" id="1544861"/>
    <lineage>
        <taxon>Bacteria</taxon>
        <taxon>Pseudomonadati</taxon>
        <taxon>Pseudomonadota</taxon>
        <taxon>Betaproteobacteria</taxon>
        <taxon>Burkholderiales</taxon>
        <taxon>Burkholderiaceae</taxon>
        <taxon>Caballeronia</taxon>
    </lineage>
</organism>
<evidence type="ECO:0000313" key="2">
    <source>
        <dbReference type="Proteomes" id="UP001055111"/>
    </source>
</evidence>
<accession>A0AA37IFM3</accession>
<dbReference type="Proteomes" id="UP001055111">
    <property type="component" value="Unassembled WGS sequence"/>
</dbReference>
<evidence type="ECO:0000313" key="1">
    <source>
        <dbReference type="EMBL" id="GJH28900.1"/>
    </source>
</evidence>
<reference evidence="1" key="1">
    <citation type="submission" date="2022-09" db="EMBL/GenBank/DDBJ databases">
        <title>Isolation and characterization of 3-chlorobenzoate degrading bacteria from soils in Shizuoka.</title>
        <authorList>
            <person name="Ifat A."/>
            <person name="Ogawa N."/>
            <person name="Kimbara K."/>
            <person name="Moriuchi R."/>
            <person name="Dohra H."/>
            <person name="Shintani M."/>
        </authorList>
    </citation>
    <scope>NUCLEOTIDE SEQUENCE</scope>
    <source>
        <strain evidence="1">19CS4-2</strain>
    </source>
</reference>
<dbReference type="Gene3D" id="3.30.565.10">
    <property type="entry name" value="Histidine kinase-like ATPase, C-terminal domain"/>
    <property type="match status" value="1"/>
</dbReference>
<comment type="caution">
    <text evidence="1">The sequence shown here is derived from an EMBL/GenBank/DDBJ whole genome shotgun (WGS) entry which is preliminary data.</text>
</comment>
<dbReference type="InterPro" id="IPR036890">
    <property type="entry name" value="HATPase_C_sf"/>
</dbReference>
<gene>
    <name evidence="1" type="ORF">CBA19CS42_30310</name>
</gene>
<dbReference type="AlphaFoldDB" id="A0AA37IFM3"/>
<dbReference type="SUPFAM" id="SSF55874">
    <property type="entry name" value="ATPase domain of HSP90 chaperone/DNA topoisomerase II/histidine kinase"/>
    <property type="match status" value="1"/>
</dbReference>
<dbReference type="EMBL" id="BPUS01000018">
    <property type="protein sequence ID" value="GJH28900.1"/>
    <property type="molecule type" value="Genomic_DNA"/>
</dbReference>
<proteinExistence type="predicted"/>
<sequence>MRDVQKGADGLHRPIVEQGQHDELLAREGVNVVAASLQWQQGELEHERKVSAQAVGLDALVAGVIDALHEEIAARGVNLHTVIAEPGLRVSGDASVLQQVVAELCHAQISAAMRSERIELRVFREGNHASLTVVGQRPDPADLSQRQVRRLGNALTQTGGSLAVGYIDKHVAYVATMPLRPVLDETAAPEASHDDALKGVTVMVLDDQEEARDALEGLPKSVGAHVEDARIQHCDARCGIEYLDRAESEPGPTRRHCRRMQRIRC</sequence>